<dbReference type="Gene3D" id="3.40.50.720">
    <property type="entry name" value="NAD(P)-binding Rossmann-like Domain"/>
    <property type="match status" value="1"/>
</dbReference>
<dbReference type="AlphaFoldDB" id="A0AAN6NPN5"/>
<dbReference type="Gene3D" id="3.90.25.10">
    <property type="entry name" value="UDP-galactose 4-epimerase, domain 1"/>
    <property type="match status" value="1"/>
</dbReference>
<dbReference type="PANTHER" id="PTHR47706:SF10">
    <property type="entry name" value="NMRA-LIKE DOMAIN-CONTAINING PROTEIN"/>
    <property type="match status" value="1"/>
</dbReference>
<evidence type="ECO:0000256" key="1">
    <source>
        <dbReference type="ARBA" id="ARBA00022857"/>
    </source>
</evidence>
<accession>A0AAN6NPN5</accession>
<comment type="caution">
    <text evidence="4">The sequence shown here is derived from an EMBL/GenBank/DDBJ whole genome shotgun (WGS) entry which is preliminary data.</text>
</comment>
<organism evidence="4 5">
    <name type="scientific">Pseudoneurospora amorphoporcata</name>
    <dbReference type="NCBI Taxonomy" id="241081"/>
    <lineage>
        <taxon>Eukaryota</taxon>
        <taxon>Fungi</taxon>
        <taxon>Dikarya</taxon>
        <taxon>Ascomycota</taxon>
        <taxon>Pezizomycotina</taxon>
        <taxon>Sordariomycetes</taxon>
        <taxon>Sordariomycetidae</taxon>
        <taxon>Sordariales</taxon>
        <taxon>Sordariaceae</taxon>
        <taxon>Pseudoneurospora</taxon>
    </lineage>
</organism>
<dbReference type="InterPro" id="IPR036291">
    <property type="entry name" value="NAD(P)-bd_dom_sf"/>
</dbReference>
<name>A0AAN6NPN5_9PEZI</name>
<dbReference type="Proteomes" id="UP001303222">
    <property type="component" value="Unassembled WGS sequence"/>
</dbReference>
<sequence length="309" mass="32994">MSSTINTVAVLGGTGNLGTHIVRALLVGGFTVTILTRSGSTSSKPSFTPYTVTFTEVDYSSPSSLQSAFKGQDAVVSVLATAAVQEQKKIVDAAIAAGVKRFVPSEFGVNTRQKGVEKTKIGELLAGKREVVDYLIQKEGTGLTWTGLSTGFFFESALSNGLTGIDAKNGKATIIDSGTELWPASLQSHIGRAVSEILRHPDLTKNSYLSTASFNVSQNQLLAITEELTGKKLSVTHVDSKDIHKNGEEKLAKGDYSAFVDFLKVHFLADGAGNELKKEESANEKLRLLTEDVRAVVKGWLEEEGLLAA</sequence>
<reference evidence="4" key="1">
    <citation type="journal article" date="2023" name="Mol. Phylogenet. Evol.">
        <title>Genome-scale phylogeny and comparative genomics of the fungal order Sordariales.</title>
        <authorList>
            <person name="Hensen N."/>
            <person name="Bonometti L."/>
            <person name="Westerberg I."/>
            <person name="Brannstrom I.O."/>
            <person name="Guillou S."/>
            <person name="Cros-Aarteil S."/>
            <person name="Calhoun S."/>
            <person name="Haridas S."/>
            <person name="Kuo A."/>
            <person name="Mondo S."/>
            <person name="Pangilinan J."/>
            <person name="Riley R."/>
            <person name="LaButti K."/>
            <person name="Andreopoulos B."/>
            <person name="Lipzen A."/>
            <person name="Chen C."/>
            <person name="Yan M."/>
            <person name="Daum C."/>
            <person name="Ng V."/>
            <person name="Clum A."/>
            <person name="Steindorff A."/>
            <person name="Ohm R.A."/>
            <person name="Martin F."/>
            <person name="Silar P."/>
            <person name="Natvig D.O."/>
            <person name="Lalanne C."/>
            <person name="Gautier V."/>
            <person name="Ament-Velasquez S.L."/>
            <person name="Kruys A."/>
            <person name="Hutchinson M.I."/>
            <person name="Powell A.J."/>
            <person name="Barry K."/>
            <person name="Miller A.N."/>
            <person name="Grigoriev I.V."/>
            <person name="Debuchy R."/>
            <person name="Gladieux P."/>
            <person name="Hiltunen Thoren M."/>
            <person name="Johannesson H."/>
        </authorList>
    </citation>
    <scope>NUCLEOTIDE SEQUENCE</scope>
    <source>
        <strain evidence="4">CBS 626.80</strain>
    </source>
</reference>
<protein>
    <recommendedName>
        <fullName evidence="3">NmrA-like domain-containing protein</fullName>
    </recommendedName>
</protein>
<dbReference type="CDD" id="cd05259">
    <property type="entry name" value="PCBER_SDR_a"/>
    <property type="match status" value="1"/>
</dbReference>
<keyword evidence="5" id="KW-1185">Reference proteome</keyword>
<feature type="domain" description="NmrA-like" evidence="3">
    <location>
        <begin position="6"/>
        <end position="246"/>
    </location>
</feature>
<dbReference type="InterPro" id="IPR051609">
    <property type="entry name" value="NmrA/Isoflavone_reductase-like"/>
</dbReference>
<dbReference type="SUPFAM" id="SSF51735">
    <property type="entry name" value="NAD(P)-binding Rossmann-fold domains"/>
    <property type="match status" value="1"/>
</dbReference>
<dbReference type="EMBL" id="MU859203">
    <property type="protein sequence ID" value="KAK3949717.1"/>
    <property type="molecule type" value="Genomic_DNA"/>
</dbReference>
<dbReference type="InterPro" id="IPR045312">
    <property type="entry name" value="PCBER-like"/>
</dbReference>
<gene>
    <name evidence="4" type="ORF">QBC32DRAFT_266174</name>
</gene>
<dbReference type="GO" id="GO:0016491">
    <property type="term" value="F:oxidoreductase activity"/>
    <property type="evidence" value="ECO:0007669"/>
    <property type="project" value="UniProtKB-KW"/>
</dbReference>
<evidence type="ECO:0000313" key="5">
    <source>
        <dbReference type="Proteomes" id="UP001303222"/>
    </source>
</evidence>
<evidence type="ECO:0000259" key="3">
    <source>
        <dbReference type="Pfam" id="PF05368"/>
    </source>
</evidence>
<dbReference type="PANTHER" id="PTHR47706">
    <property type="entry name" value="NMRA-LIKE FAMILY PROTEIN"/>
    <property type="match status" value="1"/>
</dbReference>
<proteinExistence type="predicted"/>
<keyword evidence="1" id="KW-0521">NADP</keyword>
<keyword evidence="2" id="KW-0560">Oxidoreductase</keyword>
<evidence type="ECO:0000313" key="4">
    <source>
        <dbReference type="EMBL" id="KAK3949717.1"/>
    </source>
</evidence>
<evidence type="ECO:0000256" key="2">
    <source>
        <dbReference type="ARBA" id="ARBA00023002"/>
    </source>
</evidence>
<dbReference type="InterPro" id="IPR008030">
    <property type="entry name" value="NmrA-like"/>
</dbReference>
<dbReference type="Pfam" id="PF05368">
    <property type="entry name" value="NmrA"/>
    <property type="match status" value="1"/>
</dbReference>
<reference evidence="4" key="2">
    <citation type="submission" date="2023-06" db="EMBL/GenBank/DDBJ databases">
        <authorList>
            <consortium name="Lawrence Berkeley National Laboratory"/>
            <person name="Mondo S.J."/>
            <person name="Hensen N."/>
            <person name="Bonometti L."/>
            <person name="Westerberg I."/>
            <person name="Brannstrom I.O."/>
            <person name="Guillou S."/>
            <person name="Cros-Aarteil S."/>
            <person name="Calhoun S."/>
            <person name="Haridas S."/>
            <person name="Kuo A."/>
            <person name="Pangilinan J."/>
            <person name="Riley R."/>
            <person name="Labutti K."/>
            <person name="Andreopoulos B."/>
            <person name="Lipzen A."/>
            <person name="Chen C."/>
            <person name="Yanf M."/>
            <person name="Daum C."/>
            <person name="Ng V."/>
            <person name="Clum A."/>
            <person name="Steindorff A."/>
            <person name="Ohm R."/>
            <person name="Martin F."/>
            <person name="Silar P."/>
            <person name="Natvig D."/>
            <person name="Lalanne C."/>
            <person name="Gautier V."/>
            <person name="Ament-Velasquez S.L."/>
            <person name="Kruys A."/>
            <person name="Hutchinson M.I."/>
            <person name="Powell A.J."/>
            <person name="Barry K."/>
            <person name="Miller A.N."/>
            <person name="Grigoriev I.V."/>
            <person name="Debuchy R."/>
            <person name="Gladieux P."/>
            <person name="Thoren M.H."/>
            <person name="Johannesson H."/>
        </authorList>
    </citation>
    <scope>NUCLEOTIDE SEQUENCE</scope>
    <source>
        <strain evidence="4">CBS 626.80</strain>
    </source>
</reference>